<protein>
    <submittedName>
        <fullName evidence="2">Uncharacterized protein</fullName>
    </submittedName>
</protein>
<proteinExistence type="predicted"/>
<comment type="caution">
    <text evidence="2">The sequence shown here is derived from an EMBL/GenBank/DDBJ whole genome shotgun (WGS) entry which is preliminary data.</text>
</comment>
<accession>A0A3P1WN92</accession>
<evidence type="ECO:0000313" key="2">
    <source>
        <dbReference type="EMBL" id="RRD48089.1"/>
    </source>
</evidence>
<evidence type="ECO:0000313" key="3">
    <source>
        <dbReference type="Proteomes" id="UP000280935"/>
    </source>
</evidence>
<feature type="region of interest" description="Disordered" evidence="1">
    <location>
        <begin position="421"/>
        <end position="445"/>
    </location>
</feature>
<dbReference type="OrthoDB" id="3268261at2"/>
<sequence length="939" mass="99491">MHASSRPRTRRWLARGVLVALTVGALALGGVGDEPTVPIPLSEVPLDATNVLQTVSLQVGHDGTIRTVISDAVAENAEKMKSSEVWNEYSPAEVVDALPVRLTTSYRTDTSQGTNLADLAGYTGRVVIELKVQNLTMKPTTVDYDAGGRSVQEPALVGVPMTVFAATTLRGTVPSAVVLDGEEEQGHTNGVLAQLPDGATSVQWAKLLTPPATADSATLRLVVDAKNMQVPDFDLSVHPGVVSDPRASFMNSATESETELLKRTVTLAGDVQLVLDDVGESITELRKVLATSTETFGAEAVAGLKQSNQQVETSTQSLVSQLQGLQSSLDQQLGATQSAMLSTLQQGVASMQGLLGDPARIQAETPQPLPGGGCSAEVPRLSGDGSVSGLIAQVSIQLDQFANASESCRVVVRDSILASLGPEDPSQEGACPAPPAATDDGELRGRVDDGTVVAPGEATDKQQQVPVTCALWDARNSAKESISQQFGEDRDALLLTLKPESFDETLAKHEELGRTLTVVKERFEALDDGITQPDLEAIRSSLKDFSTSLTSLEGWMKKQHEFANSQKASTSKAVEQNREAAEELCQLIQKAEEPDPGLARVYGSLTDKPCVLADGTELTIPSDVPESSLQERWGNQQDAWDTVSSETDPEKESSGPALVAALRTAEQKVSTELTNLEQLDGDNDESAEAARKSLSEAIQGLETTNTELGENLQQLVTSQKQAREDLKKTFDQVIGNVDAEVSEAFDPAIRQIRVDGERAAASWDRSATTSADQLRDVSRDLSAGGQKTIEERAQALRDTSDAASEFISGQLSAGGQVLAENLGNSAQDIDGTRAQLVLDLQNALADLGDPTVDGGGLLGTMATSTATAATTDEQVALATSATTSFSNVRSEDVGGLEKRRAVFLQSLEASHDLDLFQLRSTPEARTTTVYTIHIGSGQS</sequence>
<feature type="region of interest" description="Disordered" evidence="1">
    <location>
        <begin position="619"/>
        <end position="656"/>
    </location>
</feature>
<dbReference type="Proteomes" id="UP000280935">
    <property type="component" value="Unassembled WGS sequence"/>
</dbReference>
<evidence type="ECO:0000256" key="1">
    <source>
        <dbReference type="SAM" id="MobiDB-lite"/>
    </source>
</evidence>
<organism evidence="2 3">
    <name type="scientific">Arachnia propionica</name>
    <dbReference type="NCBI Taxonomy" id="1750"/>
    <lineage>
        <taxon>Bacteria</taxon>
        <taxon>Bacillati</taxon>
        <taxon>Actinomycetota</taxon>
        <taxon>Actinomycetes</taxon>
        <taxon>Propionibacteriales</taxon>
        <taxon>Propionibacteriaceae</taxon>
        <taxon>Arachnia</taxon>
    </lineage>
</organism>
<gene>
    <name evidence="2" type="ORF">EII35_14470</name>
</gene>
<dbReference type="AlphaFoldDB" id="A0A3P1WN92"/>
<dbReference type="RefSeq" id="WP_125229172.1">
    <property type="nucleotide sequence ID" value="NZ_RQYT01000056.1"/>
</dbReference>
<name>A0A3P1WN92_9ACTN</name>
<dbReference type="EMBL" id="RQYT01000056">
    <property type="protein sequence ID" value="RRD48089.1"/>
    <property type="molecule type" value="Genomic_DNA"/>
</dbReference>
<feature type="compositionally biased region" description="Polar residues" evidence="1">
    <location>
        <begin position="625"/>
        <end position="646"/>
    </location>
</feature>
<reference evidence="2 3" key="1">
    <citation type="submission" date="2018-11" db="EMBL/GenBank/DDBJ databases">
        <title>Genomes From Bacteria Associated with the Canine Oral Cavity: a Test Case for Automated Genome-Based Taxonomic Assignment.</title>
        <authorList>
            <person name="Coil D.A."/>
            <person name="Jospin G."/>
            <person name="Darling A.E."/>
            <person name="Wallis C."/>
            <person name="Davis I.J."/>
            <person name="Harris S."/>
            <person name="Eisen J.A."/>
            <person name="Holcombe L.J."/>
            <person name="O'Flynn C."/>
        </authorList>
    </citation>
    <scope>NUCLEOTIDE SEQUENCE [LARGE SCALE GENOMIC DNA]</scope>
    <source>
        <strain evidence="2 3">OH2822_COT-296</strain>
    </source>
</reference>